<protein>
    <submittedName>
        <fullName evidence="1">Nucleoside triphosphate pyrophosphohydrolase</fullName>
    </submittedName>
</protein>
<dbReference type="EMBL" id="JAAIWM010000001">
    <property type="protein sequence ID" value="NEY71108.1"/>
    <property type="molecule type" value="Genomic_DNA"/>
</dbReference>
<accession>A0A6M0Q7M7</accession>
<dbReference type="AlphaFoldDB" id="A0A6M0Q7M7"/>
<dbReference type="CDD" id="cd11532">
    <property type="entry name" value="NTP-PPase_COG4997"/>
    <property type="match status" value="1"/>
</dbReference>
<dbReference type="RefSeq" id="WP_163178289.1">
    <property type="nucleotide sequence ID" value="NZ_JAAIWM010000001.1"/>
</dbReference>
<gene>
    <name evidence="1" type="ORF">G4D63_05060</name>
</gene>
<proteinExistence type="predicted"/>
<name>A0A6M0Q7M7_9BACI</name>
<dbReference type="SUPFAM" id="SSF101386">
    <property type="entry name" value="all-alpha NTP pyrophosphatases"/>
    <property type="match status" value="1"/>
</dbReference>
<sequence>MPVYNKLVRDLIPEVIEKTGKSFTSRILNDGEYINELNKKAQEELAEYYNAKDQKEVVEELADLLEVMHAMAQYHGTTMTEIERVREQKVMVRGGFKEKVLLIEVSDE</sequence>
<dbReference type="Proteomes" id="UP000481043">
    <property type="component" value="Unassembled WGS sequence"/>
</dbReference>
<dbReference type="InterPro" id="IPR038735">
    <property type="entry name" value="MSMEG_1276-like_NTP-PPase_dom"/>
</dbReference>
<dbReference type="Pfam" id="PF01503">
    <property type="entry name" value="PRA-PH"/>
    <property type="match status" value="1"/>
</dbReference>
<comment type="caution">
    <text evidence="1">The sequence shown here is derived from an EMBL/GenBank/DDBJ whole genome shotgun (WGS) entry which is preliminary data.</text>
</comment>
<reference evidence="1 2" key="1">
    <citation type="submission" date="2020-02" db="EMBL/GenBank/DDBJ databases">
        <title>Bacillus aquiflavi sp. nov., isolated from yellow water of strong flavor Chinese baijiu in Yibin region of China.</title>
        <authorList>
            <person name="Xie J."/>
        </authorList>
    </citation>
    <scope>NUCLEOTIDE SEQUENCE [LARGE SCALE GENOMIC DNA]</scope>
    <source>
        <strain evidence="1 2">SA4</strain>
    </source>
</reference>
<evidence type="ECO:0000313" key="2">
    <source>
        <dbReference type="Proteomes" id="UP000481043"/>
    </source>
</evidence>
<keyword evidence="2" id="KW-1185">Reference proteome</keyword>
<dbReference type="Gene3D" id="1.10.287.1080">
    <property type="entry name" value="MazG-like"/>
    <property type="match status" value="1"/>
</dbReference>
<dbReference type="InterPro" id="IPR021130">
    <property type="entry name" value="PRib-ATP_PPHydrolase-like"/>
</dbReference>
<organism evidence="1 2">
    <name type="scientific">Bacillus mesophilus</name>
    <dbReference type="NCBI Taxonomy" id="1808955"/>
    <lineage>
        <taxon>Bacteria</taxon>
        <taxon>Bacillati</taxon>
        <taxon>Bacillota</taxon>
        <taxon>Bacilli</taxon>
        <taxon>Bacillales</taxon>
        <taxon>Bacillaceae</taxon>
        <taxon>Bacillus</taxon>
    </lineage>
</organism>
<dbReference type="GO" id="GO:0016787">
    <property type="term" value="F:hydrolase activity"/>
    <property type="evidence" value="ECO:0007669"/>
    <property type="project" value="UniProtKB-KW"/>
</dbReference>
<evidence type="ECO:0000313" key="1">
    <source>
        <dbReference type="EMBL" id="NEY71108.1"/>
    </source>
</evidence>
<keyword evidence="1" id="KW-0378">Hydrolase</keyword>